<feature type="region of interest" description="Disordered" evidence="1">
    <location>
        <begin position="289"/>
        <end position="312"/>
    </location>
</feature>
<dbReference type="EMBL" id="JACNLK010000029">
    <property type="protein sequence ID" value="MBC8208156.1"/>
    <property type="molecule type" value="Genomic_DNA"/>
</dbReference>
<dbReference type="Proteomes" id="UP000599024">
    <property type="component" value="Unassembled WGS sequence"/>
</dbReference>
<evidence type="ECO:0000259" key="2">
    <source>
        <dbReference type="Pfam" id="PF01832"/>
    </source>
</evidence>
<gene>
    <name evidence="3" type="ORF">H8E79_03175</name>
</gene>
<protein>
    <submittedName>
        <fullName evidence="3">Glucosaminidase domain-containing protein</fullName>
    </submittedName>
</protein>
<reference evidence="3 4" key="1">
    <citation type="submission" date="2020-08" db="EMBL/GenBank/DDBJ databases">
        <title>Bridging the membrane lipid divide: bacteria of the FCB group superphylum have the potential to synthesize archaeal ether lipids.</title>
        <authorList>
            <person name="Villanueva L."/>
            <person name="Von Meijenfeldt F.A.B."/>
            <person name="Westbye A.B."/>
            <person name="Yadav S."/>
            <person name="Hopmans E.C."/>
            <person name="Dutilh B.E."/>
            <person name="Sinninghe Damste J.S."/>
        </authorList>
    </citation>
    <scope>NUCLEOTIDE SEQUENCE [LARGE SCALE GENOMIC DNA]</scope>
    <source>
        <strain evidence="3">NIOZ-UU81</strain>
    </source>
</reference>
<dbReference type="Gene3D" id="1.10.530.10">
    <property type="match status" value="1"/>
</dbReference>
<dbReference type="Pfam" id="PF01832">
    <property type="entry name" value="Glucosaminidase"/>
    <property type="match status" value="1"/>
</dbReference>
<dbReference type="PANTHER" id="PTHR40572">
    <property type="entry name" value="PROTEIN BAX"/>
    <property type="match status" value="1"/>
</dbReference>
<accession>A0A8J6N8V5</accession>
<organism evidence="3 4">
    <name type="scientific">Candidatus Desulfatifera sulfidica</name>
    <dbReference type="NCBI Taxonomy" id="2841691"/>
    <lineage>
        <taxon>Bacteria</taxon>
        <taxon>Pseudomonadati</taxon>
        <taxon>Thermodesulfobacteriota</taxon>
        <taxon>Desulfobulbia</taxon>
        <taxon>Desulfobulbales</taxon>
        <taxon>Desulfobulbaceae</taxon>
        <taxon>Candidatus Desulfatifera</taxon>
    </lineage>
</organism>
<dbReference type="AlphaFoldDB" id="A0A8J6N8V5"/>
<evidence type="ECO:0000313" key="4">
    <source>
        <dbReference type="Proteomes" id="UP000599024"/>
    </source>
</evidence>
<proteinExistence type="predicted"/>
<dbReference type="PANTHER" id="PTHR40572:SF1">
    <property type="entry name" value="PROTEIN BAX"/>
    <property type="match status" value="1"/>
</dbReference>
<dbReference type="InterPro" id="IPR002901">
    <property type="entry name" value="MGlyc_endo_b_GlcNAc-like_dom"/>
</dbReference>
<feature type="domain" description="Mannosyl-glycoprotein endo-beta-N-acetylglucosamidase-like" evidence="2">
    <location>
        <begin position="145"/>
        <end position="276"/>
    </location>
</feature>
<dbReference type="GO" id="GO:0004040">
    <property type="term" value="F:amidase activity"/>
    <property type="evidence" value="ECO:0007669"/>
    <property type="project" value="InterPro"/>
</dbReference>
<evidence type="ECO:0000256" key="1">
    <source>
        <dbReference type="SAM" id="MobiDB-lite"/>
    </source>
</evidence>
<sequence>MKYLQIISISLGLTLTLILVWISQENTTPPPVPPTVPELAQEETSSPLKAVPEIIQDTDLHLSKTVPKTVQSTDLDLSEVRTGSDKKQHFFNFMRPIIEQENTRIMEQRIRLQNTPADQMNREWLAGLTKDYGVQMGQLEETRKNLLTRVDIIPLELALAQSANESSWGQSRFALEANNMFGQWCLTPGCGLIPKERSNGLTHEVTAFETVNESVRSYMLLLNSGRAFNKLRQIRQQQRNNNESIDAVALAQGLLSYSARGQDYIREIQSMIRNNQALMRPINPTLSSLNPVADPFTGPVPGSRDSQSDSKN</sequence>
<evidence type="ECO:0000313" key="3">
    <source>
        <dbReference type="EMBL" id="MBC8208156.1"/>
    </source>
</evidence>
<comment type="caution">
    <text evidence="3">The sequence shown here is derived from an EMBL/GenBank/DDBJ whole genome shotgun (WGS) entry which is preliminary data.</text>
</comment>
<name>A0A8J6N8V5_9BACT</name>
<dbReference type="InterPro" id="IPR053195">
    <property type="entry name" value="Bax-like"/>
</dbReference>